<evidence type="ECO:0000256" key="6">
    <source>
        <dbReference type="ARBA" id="ARBA00022782"/>
    </source>
</evidence>
<dbReference type="EnsemblMetazoa" id="AMAM000913-RA">
    <property type="protein sequence ID" value="AMAM000913-PA"/>
    <property type="gene ID" value="AMAM000913"/>
</dbReference>
<feature type="compositionally biased region" description="Polar residues" evidence="11">
    <location>
        <begin position="427"/>
        <end position="438"/>
    </location>
</feature>
<evidence type="ECO:0000313" key="14">
    <source>
        <dbReference type="EnsemblMetazoa" id="AMAM000913-PA"/>
    </source>
</evidence>
<dbReference type="GO" id="GO:0060964">
    <property type="term" value="P:regulation of miRNA-mediated gene silencing"/>
    <property type="evidence" value="ECO:0007669"/>
    <property type="project" value="InterPro"/>
</dbReference>
<keyword evidence="6" id="KW-0221">Differentiation</keyword>
<dbReference type="SUPFAM" id="SSF47095">
    <property type="entry name" value="HMG-box"/>
    <property type="match status" value="1"/>
</dbReference>
<dbReference type="GO" id="GO:0030154">
    <property type="term" value="P:cell differentiation"/>
    <property type="evidence" value="ECO:0007669"/>
    <property type="project" value="UniProtKB-KW"/>
</dbReference>
<feature type="compositionally biased region" description="Polar residues" evidence="11">
    <location>
        <begin position="372"/>
        <end position="384"/>
    </location>
</feature>
<reference evidence="14" key="2">
    <citation type="submission" date="2020-05" db="UniProtKB">
        <authorList>
            <consortium name="EnsemblMetazoa"/>
        </authorList>
    </citation>
    <scope>IDENTIFICATION</scope>
    <source>
        <strain evidence="14">maculatus3</strain>
    </source>
</reference>
<organism evidence="14 15">
    <name type="scientific">Anopheles maculatus</name>
    <dbReference type="NCBI Taxonomy" id="74869"/>
    <lineage>
        <taxon>Eukaryota</taxon>
        <taxon>Metazoa</taxon>
        <taxon>Ecdysozoa</taxon>
        <taxon>Arthropoda</taxon>
        <taxon>Hexapoda</taxon>
        <taxon>Insecta</taxon>
        <taxon>Pterygota</taxon>
        <taxon>Neoptera</taxon>
        <taxon>Endopterygota</taxon>
        <taxon>Diptera</taxon>
        <taxon>Nematocera</taxon>
        <taxon>Culicoidea</taxon>
        <taxon>Culicidae</taxon>
        <taxon>Anophelinae</taxon>
        <taxon>Anopheles</taxon>
        <taxon>Anopheles maculatus group</taxon>
    </lineage>
</organism>
<evidence type="ECO:0000313" key="15">
    <source>
        <dbReference type="Proteomes" id="UP000075901"/>
    </source>
</evidence>
<dbReference type="GO" id="GO:0034587">
    <property type="term" value="P:piRNA processing"/>
    <property type="evidence" value="ECO:0007669"/>
    <property type="project" value="TreeGrafter"/>
</dbReference>
<dbReference type="GO" id="GO:0043186">
    <property type="term" value="C:P granule"/>
    <property type="evidence" value="ECO:0007669"/>
    <property type="project" value="TreeGrafter"/>
</dbReference>
<keyword evidence="10" id="KW-0469">Meiosis</keyword>
<dbReference type="VEuPathDB" id="VectorBase:AMAM000913"/>
<keyword evidence="7" id="KW-0238">DNA-binding</keyword>
<feature type="domain" description="Maelstrom" evidence="13">
    <location>
        <begin position="124"/>
        <end position="331"/>
    </location>
</feature>
<dbReference type="InterPro" id="IPR039259">
    <property type="entry name" value="Protein_maelstrom"/>
</dbReference>
<feature type="region of interest" description="Disordered" evidence="11">
    <location>
        <begin position="542"/>
        <end position="563"/>
    </location>
</feature>
<comment type="subcellular location">
    <subcellularLocation>
        <location evidence="2">Cytoplasm</location>
    </subcellularLocation>
    <subcellularLocation>
        <location evidence="1">Nucleus</location>
    </subcellularLocation>
</comment>
<protein>
    <recommendedName>
        <fullName evidence="16">HMG box domain-containing protein</fullName>
    </recommendedName>
</protein>
<dbReference type="Pfam" id="PF09011">
    <property type="entry name" value="HMG_box_2"/>
    <property type="match status" value="1"/>
</dbReference>
<evidence type="ECO:0000256" key="9">
    <source>
        <dbReference type="ARBA" id="ARBA00023242"/>
    </source>
</evidence>
<dbReference type="Pfam" id="PF13017">
    <property type="entry name" value="Maelstrom"/>
    <property type="match status" value="1"/>
</dbReference>
<evidence type="ECO:0000256" key="3">
    <source>
        <dbReference type="ARBA" id="ARBA00007057"/>
    </source>
</evidence>
<dbReference type="GO" id="GO:0043565">
    <property type="term" value="F:sequence-specific DNA binding"/>
    <property type="evidence" value="ECO:0007669"/>
    <property type="project" value="TreeGrafter"/>
</dbReference>
<sequence length="807" mass="88924">MPKKNAFFYFMLEYKRRQEGKGRKFANLGQVTPFAGEIWEKMSADERKPYVERANAGTEGTKEKLTSLGLAISSVESQLRAQRIKEQVTKDLTDLRVMLTSSETELAKEVFYIISMEYFCCTHKGVYIPAELGVVKYSLEFGVMDQLHIHVKAREIPIGYAGPTMDRTNKTHQLPVPPNALGISDFNEIANSVLSFLETDENLPLLFTDAAAVPAVENMLMSIMGTRESALKTMHICPLAPLLFRLTQGTARYSERNAPNIPSALLAQEILSVDQYGYTQGISCDYHEQQSNGYYCALSRAIRWTYIISTYCCDNLGIKLIPGKHIPDSSKPLPVGEMLDAKADPVAYDGLVGSETVSGNNPRLFNRDHNSLTHGASASLNEPPNRSLHDESIQSVASKVETRLNRVRNQSIADMPKNSVLPGESPLDSTHTTISSLGQRERDPSSESVSGDETGNVCTDGSNFTLERISRRAQQMLARTNGNESGSVRSAGNTTLDRICREWKSTKPNARDPPIDSIGNNTLDRIIDIEVEKKLNEAIALGKRHTDERSSRSQRDTTLDTTGTSVASATKVLQTLKLGESGAADESNSLLRKVTQKFISSEVEKRLELVLNASKNERAMNKSLRCEYSLNSANTSITSTGHSKLQLAMQLSEGRPDERSATFCSGTNNTLDSMCPVEQALKLSESHAGESISAHSRVKTPSNRAGTSVSSLEQQPNTDTADDFLTPLENPRRMVSVASSDIYDDDEYEYQPRMYNRKLETGFPTLQEAAANGKGNDRGRGRGHGRTIGRGRGRARGRGRGRGRGLE</sequence>
<evidence type="ECO:0000259" key="12">
    <source>
        <dbReference type="Pfam" id="PF09011"/>
    </source>
</evidence>
<evidence type="ECO:0000256" key="8">
    <source>
        <dbReference type="ARBA" id="ARBA00023158"/>
    </source>
</evidence>
<dbReference type="InterPro" id="IPR009071">
    <property type="entry name" value="HMG_box_dom"/>
</dbReference>
<feature type="compositionally biased region" description="Polar residues" evidence="11">
    <location>
        <begin position="699"/>
        <end position="719"/>
    </location>
</feature>
<evidence type="ECO:0008006" key="16">
    <source>
        <dbReference type="Google" id="ProtNLM"/>
    </source>
</evidence>
<dbReference type="AlphaFoldDB" id="A0A182S6Z3"/>
<accession>A0A182S6Z3</accession>
<feature type="region of interest" description="Disordered" evidence="11">
    <location>
        <begin position="358"/>
        <end position="392"/>
    </location>
</feature>
<dbReference type="Gene3D" id="1.10.30.10">
    <property type="entry name" value="High mobility group box domain"/>
    <property type="match status" value="1"/>
</dbReference>
<proteinExistence type="inferred from homology"/>
<evidence type="ECO:0000256" key="2">
    <source>
        <dbReference type="ARBA" id="ARBA00004496"/>
    </source>
</evidence>
<evidence type="ECO:0000256" key="10">
    <source>
        <dbReference type="ARBA" id="ARBA00023254"/>
    </source>
</evidence>
<feature type="domain" description="HMG box" evidence="12">
    <location>
        <begin position="3"/>
        <end position="56"/>
    </location>
</feature>
<feature type="compositionally biased region" description="Polar residues" evidence="11">
    <location>
        <begin position="446"/>
        <end position="463"/>
    </location>
</feature>
<evidence type="ECO:0000259" key="13">
    <source>
        <dbReference type="Pfam" id="PF13017"/>
    </source>
</evidence>
<dbReference type="GO" id="GO:0007283">
    <property type="term" value="P:spermatogenesis"/>
    <property type="evidence" value="ECO:0007669"/>
    <property type="project" value="TreeGrafter"/>
</dbReference>
<dbReference type="Proteomes" id="UP000075901">
    <property type="component" value="Unassembled WGS sequence"/>
</dbReference>
<evidence type="ECO:0000256" key="5">
    <source>
        <dbReference type="ARBA" id="ARBA00022490"/>
    </source>
</evidence>
<dbReference type="GO" id="GO:0007140">
    <property type="term" value="P:male meiotic nuclear division"/>
    <property type="evidence" value="ECO:0007669"/>
    <property type="project" value="TreeGrafter"/>
</dbReference>
<evidence type="ECO:0000256" key="7">
    <source>
        <dbReference type="ARBA" id="ARBA00023125"/>
    </source>
</evidence>
<dbReference type="GO" id="GO:0045892">
    <property type="term" value="P:negative regulation of DNA-templated transcription"/>
    <property type="evidence" value="ECO:0007669"/>
    <property type="project" value="TreeGrafter"/>
</dbReference>
<dbReference type="InterPro" id="IPR024970">
    <property type="entry name" value="Maelstrom"/>
</dbReference>
<dbReference type="InterPro" id="IPR036910">
    <property type="entry name" value="HMG_box_dom_sf"/>
</dbReference>
<reference evidence="15" key="1">
    <citation type="submission" date="2013-09" db="EMBL/GenBank/DDBJ databases">
        <title>The Genome Sequence of Anopheles maculatus species B.</title>
        <authorList>
            <consortium name="The Broad Institute Genomics Platform"/>
            <person name="Neafsey D.E."/>
            <person name="Besansky N."/>
            <person name="Howell P."/>
            <person name="Walton C."/>
            <person name="Young S.K."/>
            <person name="Zeng Q."/>
            <person name="Gargeya S."/>
            <person name="Fitzgerald M."/>
            <person name="Haas B."/>
            <person name="Abouelleil A."/>
            <person name="Allen A.W."/>
            <person name="Alvarado L."/>
            <person name="Arachchi H.M."/>
            <person name="Berlin A.M."/>
            <person name="Chapman S.B."/>
            <person name="Gainer-Dewar J."/>
            <person name="Goldberg J."/>
            <person name="Griggs A."/>
            <person name="Gujja S."/>
            <person name="Hansen M."/>
            <person name="Howarth C."/>
            <person name="Imamovic A."/>
            <person name="Ireland A."/>
            <person name="Larimer J."/>
            <person name="McCowan C."/>
            <person name="Murphy C."/>
            <person name="Pearson M."/>
            <person name="Poon T.W."/>
            <person name="Priest M."/>
            <person name="Roberts A."/>
            <person name="Saif S."/>
            <person name="Shea T."/>
            <person name="Sisk P."/>
            <person name="Sykes S."/>
            <person name="Wortman J."/>
            <person name="Nusbaum C."/>
            <person name="Birren B."/>
        </authorList>
    </citation>
    <scope>NUCLEOTIDE SEQUENCE [LARGE SCALE GENOMIC DNA]</scope>
    <source>
        <strain evidence="15">maculatus3</strain>
    </source>
</reference>
<keyword evidence="8" id="KW-0943">RNA-mediated gene silencing</keyword>
<feature type="compositionally biased region" description="Basic residues" evidence="11">
    <location>
        <begin position="781"/>
        <end position="807"/>
    </location>
</feature>
<keyword evidence="4" id="KW-0217">Developmental protein</keyword>
<keyword evidence="15" id="KW-1185">Reference proteome</keyword>
<feature type="compositionally biased region" description="Basic and acidic residues" evidence="11">
    <location>
        <begin position="544"/>
        <end position="558"/>
    </location>
</feature>
<evidence type="ECO:0000256" key="4">
    <source>
        <dbReference type="ARBA" id="ARBA00022473"/>
    </source>
</evidence>
<keyword evidence="9" id="KW-0539">Nucleus</keyword>
<evidence type="ECO:0000256" key="1">
    <source>
        <dbReference type="ARBA" id="ARBA00004123"/>
    </source>
</evidence>
<dbReference type="PANTHER" id="PTHR21358">
    <property type="entry name" value="PROTEIN MAELSTROM HOMOLOG"/>
    <property type="match status" value="1"/>
</dbReference>
<dbReference type="PANTHER" id="PTHR21358:SF4">
    <property type="entry name" value="PROTEIN MAELSTROM HOMOLOG"/>
    <property type="match status" value="1"/>
</dbReference>
<feature type="region of interest" description="Disordered" evidence="11">
    <location>
        <begin position="408"/>
        <end position="463"/>
    </location>
</feature>
<feature type="region of interest" description="Disordered" evidence="11">
    <location>
        <begin position="768"/>
        <end position="807"/>
    </location>
</feature>
<keyword evidence="5" id="KW-0963">Cytoplasm</keyword>
<evidence type="ECO:0000256" key="11">
    <source>
        <dbReference type="SAM" id="MobiDB-lite"/>
    </source>
</evidence>
<comment type="similarity">
    <text evidence="3">Belongs to the maelstrom family.</text>
</comment>
<dbReference type="GO" id="GO:0005634">
    <property type="term" value="C:nucleus"/>
    <property type="evidence" value="ECO:0007669"/>
    <property type="project" value="UniProtKB-SubCell"/>
</dbReference>
<dbReference type="CDD" id="cd21992">
    <property type="entry name" value="HMG-box_MAEL"/>
    <property type="match status" value="1"/>
</dbReference>
<name>A0A182S6Z3_9DIPT</name>
<feature type="region of interest" description="Disordered" evidence="11">
    <location>
        <begin position="686"/>
        <end position="731"/>
    </location>
</feature>